<evidence type="ECO:0000313" key="1">
    <source>
        <dbReference type="EMBL" id="KAG5623227.1"/>
    </source>
</evidence>
<dbReference type="OrthoDB" id="1701699at2759"/>
<name>A0A9J6AFS5_SOLCO</name>
<accession>A0A9J6AFS5</accession>
<dbReference type="PANTHER" id="PTHR33070:SF83">
    <property type="entry name" value="RX N-TERMINAL DOMAIN-CONTAINING PROTEIN"/>
    <property type="match status" value="1"/>
</dbReference>
<dbReference type="GO" id="GO:0048367">
    <property type="term" value="P:shoot system development"/>
    <property type="evidence" value="ECO:0007669"/>
    <property type="project" value="InterPro"/>
</dbReference>
<sequence>MATTSCHIRSISLPTRPHNQRVEEILNKLKMLEVSTASTAETICSSLLVLEDLHKCVDDLLNLTHPSQHGKWFEDLLEQSMRILDVCGTIRELVSQCKEHVRDVASSIRRRKQDSNTESNIVRFASFRKKMKKDARRLVLSLKQMHEETEGSVFLDAAPEIAFFIRAMRKVSASCIPIFQMLLSFMCVPLLKPKSSKWPLVSRLVYKGRVSCEVQEPNINMETRLETFESQLDSFENGLERVYRCLIRSRSSLLNTVSF</sequence>
<dbReference type="PANTHER" id="PTHR33070">
    <property type="entry name" value="OS06G0725500 PROTEIN"/>
    <property type="match status" value="1"/>
</dbReference>
<protein>
    <submittedName>
        <fullName evidence="1">Uncharacterized protein</fullName>
    </submittedName>
</protein>
<proteinExistence type="predicted"/>
<comment type="caution">
    <text evidence="1">The sequence shown here is derived from an EMBL/GenBank/DDBJ whole genome shotgun (WGS) entry which is preliminary data.</text>
</comment>
<evidence type="ECO:0000313" key="2">
    <source>
        <dbReference type="Proteomes" id="UP000824120"/>
    </source>
</evidence>
<dbReference type="Proteomes" id="UP000824120">
    <property type="component" value="Chromosome 2"/>
</dbReference>
<dbReference type="Pfam" id="PF03087">
    <property type="entry name" value="BPS1"/>
    <property type="match status" value="1"/>
</dbReference>
<gene>
    <name evidence="1" type="ORF">H5410_008445</name>
</gene>
<organism evidence="1 2">
    <name type="scientific">Solanum commersonii</name>
    <name type="common">Commerson's wild potato</name>
    <name type="synonym">Commerson's nightshade</name>
    <dbReference type="NCBI Taxonomy" id="4109"/>
    <lineage>
        <taxon>Eukaryota</taxon>
        <taxon>Viridiplantae</taxon>
        <taxon>Streptophyta</taxon>
        <taxon>Embryophyta</taxon>
        <taxon>Tracheophyta</taxon>
        <taxon>Spermatophyta</taxon>
        <taxon>Magnoliopsida</taxon>
        <taxon>eudicotyledons</taxon>
        <taxon>Gunneridae</taxon>
        <taxon>Pentapetalae</taxon>
        <taxon>asterids</taxon>
        <taxon>lamiids</taxon>
        <taxon>Solanales</taxon>
        <taxon>Solanaceae</taxon>
        <taxon>Solanoideae</taxon>
        <taxon>Solaneae</taxon>
        <taxon>Solanum</taxon>
    </lineage>
</organism>
<keyword evidence="2" id="KW-1185">Reference proteome</keyword>
<dbReference type="EMBL" id="JACXVP010000002">
    <property type="protein sequence ID" value="KAG5623227.1"/>
    <property type="molecule type" value="Genomic_DNA"/>
</dbReference>
<reference evidence="1 2" key="1">
    <citation type="submission" date="2020-09" db="EMBL/GenBank/DDBJ databases">
        <title>De no assembly of potato wild relative species, Solanum commersonii.</title>
        <authorList>
            <person name="Cho K."/>
        </authorList>
    </citation>
    <scope>NUCLEOTIDE SEQUENCE [LARGE SCALE GENOMIC DNA]</scope>
    <source>
        <strain evidence="1">LZ3.2</strain>
        <tissue evidence="1">Leaf</tissue>
    </source>
</reference>
<dbReference type="InterPro" id="IPR004320">
    <property type="entry name" value="BPS1_pln"/>
</dbReference>
<dbReference type="AlphaFoldDB" id="A0A9J6AFS5"/>
<dbReference type="GO" id="GO:0048364">
    <property type="term" value="P:root development"/>
    <property type="evidence" value="ECO:0007669"/>
    <property type="project" value="InterPro"/>
</dbReference>